<evidence type="ECO:0008006" key="6">
    <source>
        <dbReference type="Google" id="ProtNLM"/>
    </source>
</evidence>
<dbReference type="AlphaFoldDB" id="A0A4S3JSM7"/>
<evidence type="ECO:0000313" key="2">
    <source>
        <dbReference type="EMBL" id="KAA8642002.1"/>
    </source>
</evidence>
<comment type="caution">
    <text evidence="3">The sequence shown here is derived from an EMBL/GenBank/DDBJ whole genome shotgun (WGS) entry which is preliminary data.</text>
</comment>
<evidence type="ECO:0000313" key="3">
    <source>
        <dbReference type="EMBL" id="THC96571.1"/>
    </source>
</evidence>
<dbReference type="OrthoDB" id="4991875at2759"/>
<keyword evidence="4" id="KW-1185">Reference proteome</keyword>
<accession>A0A4S3JSM7</accession>
<name>A0A4S3JSM7_9EURO</name>
<gene>
    <name evidence="2" type="ORF">ATNIH1004_010941</name>
    <name evidence="3" type="ORF">EYZ11_003963</name>
</gene>
<sequence length="193" mass="19745">MLSLFYSLVVVVLATSISAETTTIKAFNAGSTTLTLHSAQASIVNANSDATTYAMVCQSDAPYTVCALRSPVTITQGPSTYTMSAVYSTKTAGVKAKFTLVQDCDITSSTQGASCSVSLGMELTQRGISTSSATSAITSFSSDDIYYQPLTVTAGVSKLNAPQATKTPDVAPRHAVIGGAAAAAVAGAAFRFL</sequence>
<feature type="chain" id="PRO_5036122166" description="GPI anchored cell wall protein" evidence="1">
    <location>
        <begin position="20"/>
        <end position="193"/>
    </location>
</feature>
<keyword evidence="1" id="KW-0732">Signal</keyword>
<feature type="signal peptide" evidence="1">
    <location>
        <begin position="1"/>
        <end position="19"/>
    </location>
</feature>
<reference evidence="3 4" key="1">
    <citation type="submission" date="2019-03" db="EMBL/GenBank/DDBJ databases">
        <title>The genome sequence of a newly discovered highly antifungal drug resistant Aspergillus species, Aspergillus tanneri NIH 1004.</title>
        <authorList>
            <person name="Mounaud S."/>
            <person name="Singh I."/>
            <person name="Joardar V."/>
            <person name="Pakala S."/>
            <person name="Pakala S."/>
            <person name="Venepally P."/>
            <person name="Hoover J."/>
            <person name="Nierman W."/>
            <person name="Chung J."/>
            <person name="Losada L."/>
        </authorList>
    </citation>
    <scope>NUCLEOTIDE SEQUENCE [LARGE SCALE GENOMIC DNA]</scope>
    <source>
        <strain evidence="3 4">NIH1004</strain>
    </source>
</reference>
<proteinExistence type="predicted"/>
<dbReference type="EMBL" id="SOSA01000108">
    <property type="protein sequence ID" value="THC96571.1"/>
    <property type="molecule type" value="Genomic_DNA"/>
</dbReference>
<evidence type="ECO:0000256" key="1">
    <source>
        <dbReference type="SAM" id="SignalP"/>
    </source>
</evidence>
<reference evidence="2 5" key="2">
    <citation type="submission" date="2019-08" db="EMBL/GenBank/DDBJ databases">
        <title>The genome sequence of a newly discovered highly antifungal drug resistant Aspergillus species, Aspergillus tanneri NIH 1004.</title>
        <authorList>
            <person name="Mounaud S."/>
            <person name="Singh I."/>
            <person name="Joardar V."/>
            <person name="Pakala S."/>
            <person name="Pakala S."/>
            <person name="Venepally P."/>
            <person name="Chung J.K."/>
            <person name="Losada L."/>
            <person name="Nierman W.C."/>
        </authorList>
    </citation>
    <scope>NUCLEOTIDE SEQUENCE [LARGE SCALE GENOMIC DNA]</scope>
    <source>
        <strain evidence="2 5">NIH1004</strain>
    </source>
</reference>
<dbReference type="Proteomes" id="UP000324241">
    <property type="component" value="Unassembled WGS sequence"/>
</dbReference>
<dbReference type="EMBL" id="QUQM01000008">
    <property type="protein sequence ID" value="KAA8642002.1"/>
    <property type="molecule type" value="Genomic_DNA"/>
</dbReference>
<organism evidence="3 4">
    <name type="scientific">Aspergillus tanneri</name>
    <dbReference type="NCBI Taxonomy" id="1220188"/>
    <lineage>
        <taxon>Eukaryota</taxon>
        <taxon>Fungi</taxon>
        <taxon>Dikarya</taxon>
        <taxon>Ascomycota</taxon>
        <taxon>Pezizomycotina</taxon>
        <taxon>Eurotiomycetes</taxon>
        <taxon>Eurotiomycetidae</taxon>
        <taxon>Eurotiales</taxon>
        <taxon>Aspergillaceae</taxon>
        <taxon>Aspergillus</taxon>
        <taxon>Aspergillus subgen. Circumdati</taxon>
    </lineage>
</organism>
<protein>
    <recommendedName>
        <fullName evidence="6">GPI anchored cell wall protein</fullName>
    </recommendedName>
</protein>
<dbReference type="RefSeq" id="XP_033421364.1">
    <property type="nucleotide sequence ID" value="XM_033575509.1"/>
</dbReference>
<dbReference type="GeneID" id="54333642"/>
<dbReference type="VEuPathDB" id="FungiDB:EYZ11_003963"/>
<evidence type="ECO:0000313" key="4">
    <source>
        <dbReference type="Proteomes" id="UP000308092"/>
    </source>
</evidence>
<evidence type="ECO:0000313" key="5">
    <source>
        <dbReference type="Proteomes" id="UP000324241"/>
    </source>
</evidence>
<dbReference type="Proteomes" id="UP000308092">
    <property type="component" value="Unassembled WGS sequence"/>
</dbReference>